<reference evidence="13 14" key="2">
    <citation type="submission" date="2016-08" db="EMBL/GenBank/DDBJ databases">
        <title>Pervasive Adenine N6-methylation of Active Genes in Fungi.</title>
        <authorList>
            <consortium name="DOE Joint Genome Institute"/>
            <person name="Mondo S.J."/>
            <person name="Dannebaum R.O."/>
            <person name="Kuo R.C."/>
            <person name="Labutti K."/>
            <person name="Haridas S."/>
            <person name="Kuo A."/>
            <person name="Salamov A."/>
            <person name="Ahrendt S.R."/>
            <person name="Lipzen A."/>
            <person name="Sullivan W."/>
            <person name="Andreopoulos W.B."/>
            <person name="Clum A."/>
            <person name="Lindquist E."/>
            <person name="Daum C."/>
            <person name="Ramamoorthy G.K."/>
            <person name="Gryganskyi A."/>
            <person name="Culley D."/>
            <person name="Magnuson J.K."/>
            <person name="James T.Y."/>
            <person name="O'Malley M.A."/>
            <person name="Stajich J.E."/>
            <person name="Spatafora J.W."/>
            <person name="Visel A."/>
            <person name="Grigoriev I.V."/>
        </authorList>
    </citation>
    <scope>NUCLEOTIDE SEQUENCE [LARGE SCALE GENOMIC DNA]</scope>
    <source>
        <strain evidence="14">finn</strain>
    </source>
</reference>
<keyword evidence="7 10" id="KW-0067">ATP-binding</keyword>
<evidence type="ECO:0000256" key="8">
    <source>
        <dbReference type="ARBA" id="ARBA00047899"/>
    </source>
</evidence>
<reference evidence="13 14" key="1">
    <citation type="submission" date="2016-08" db="EMBL/GenBank/DDBJ databases">
        <title>Genomes of anaerobic fungi encode conserved fungal cellulosomes for biomass hydrolysis.</title>
        <authorList>
            <consortium name="DOE Joint Genome Institute"/>
            <person name="Haitjema C.H."/>
            <person name="Gilmore S.P."/>
            <person name="Henske J.K."/>
            <person name="Solomon K.V."/>
            <person name="De Groot R."/>
            <person name="Kuo A."/>
            <person name="Mondo S.J."/>
            <person name="Salamov A.A."/>
            <person name="Labutti K."/>
            <person name="Zhao Z."/>
            <person name="Chiniquy J."/>
            <person name="Barry K."/>
            <person name="Brewer H.M."/>
            <person name="Purvine S.O."/>
            <person name="Wright A.T."/>
            <person name="Boxma B."/>
            <person name="Van Alen T."/>
            <person name="Hackstein J.H."/>
            <person name="Baker S.E."/>
            <person name="Grigoriev I.V."/>
            <person name="O'Malley M.A."/>
        </authorList>
    </citation>
    <scope>NUCLEOTIDE SEQUENCE [LARGE SCALE GENOMIC DNA]</scope>
    <source>
        <strain evidence="14">finn</strain>
    </source>
</reference>
<dbReference type="FunFam" id="1.10.510.10:FF:000421">
    <property type="entry name" value="Serine/threonine-protein kinase PAK 6"/>
    <property type="match status" value="1"/>
</dbReference>
<evidence type="ECO:0000256" key="5">
    <source>
        <dbReference type="ARBA" id="ARBA00022741"/>
    </source>
</evidence>
<comment type="caution">
    <text evidence="13">The sequence shown here is derived from an EMBL/GenBank/DDBJ whole genome shotgun (WGS) entry which is preliminary data.</text>
</comment>
<dbReference type="EC" id="2.7.11.1" evidence="2"/>
<evidence type="ECO:0000313" key="13">
    <source>
        <dbReference type="EMBL" id="ORX59243.1"/>
    </source>
</evidence>
<evidence type="ECO:0000256" key="6">
    <source>
        <dbReference type="ARBA" id="ARBA00022777"/>
    </source>
</evidence>
<keyword evidence="3 11" id="KW-0723">Serine/threonine-protein kinase</keyword>
<evidence type="ECO:0000256" key="7">
    <source>
        <dbReference type="ARBA" id="ARBA00022840"/>
    </source>
</evidence>
<organism evidence="13 14">
    <name type="scientific">Piromyces finnis</name>
    <dbReference type="NCBI Taxonomy" id="1754191"/>
    <lineage>
        <taxon>Eukaryota</taxon>
        <taxon>Fungi</taxon>
        <taxon>Fungi incertae sedis</taxon>
        <taxon>Chytridiomycota</taxon>
        <taxon>Chytridiomycota incertae sedis</taxon>
        <taxon>Neocallimastigomycetes</taxon>
        <taxon>Neocallimastigales</taxon>
        <taxon>Neocallimastigaceae</taxon>
        <taxon>Piromyces</taxon>
    </lineage>
</organism>
<dbReference type="GO" id="GO:0004674">
    <property type="term" value="F:protein serine/threonine kinase activity"/>
    <property type="evidence" value="ECO:0007669"/>
    <property type="project" value="UniProtKB-KW"/>
</dbReference>
<proteinExistence type="inferred from homology"/>
<dbReference type="Gene3D" id="1.10.510.10">
    <property type="entry name" value="Transferase(Phosphotransferase) domain 1"/>
    <property type="match status" value="1"/>
</dbReference>
<evidence type="ECO:0000256" key="10">
    <source>
        <dbReference type="PROSITE-ProRule" id="PRU10141"/>
    </source>
</evidence>
<dbReference type="PANTHER" id="PTHR48012">
    <property type="entry name" value="STERILE20-LIKE KINASE, ISOFORM B-RELATED"/>
    <property type="match status" value="1"/>
</dbReference>
<dbReference type="InterPro" id="IPR000719">
    <property type="entry name" value="Prot_kinase_dom"/>
</dbReference>
<dbReference type="AlphaFoldDB" id="A0A1Y1VLT1"/>
<dbReference type="InterPro" id="IPR008271">
    <property type="entry name" value="Ser/Thr_kinase_AS"/>
</dbReference>
<dbReference type="STRING" id="1754191.A0A1Y1VLT1"/>
<evidence type="ECO:0000256" key="3">
    <source>
        <dbReference type="ARBA" id="ARBA00022527"/>
    </source>
</evidence>
<evidence type="ECO:0000256" key="11">
    <source>
        <dbReference type="RuleBase" id="RU000304"/>
    </source>
</evidence>
<evidence type="ECO:0000313" key="14">
    <source>
        <dbReference type="Proteomes" id="UP000193719"/>
    </source>
</evidence>
<feature type="binding site" evidence="10">
    <location>
        <position position="52"/>
    </location>
    <ligand>
        <name>ATP</name>
        <dbReference type="ChEBI" id="CHEBI:30616"/>
    </ligand>
</feature>
<dbReference type="InterPro" id="IPR050629">
    <property type="entry name" value="STE20/SPS1-PAK"/>
</dbReference>
<dbReference type="PANTHER" id="PTHR48012:SF10">
    <property type="entry name" value="FI20177P1"/>
    <property type="match status" value="1"/>
</dbReference>
<dbReference type="InterPro" id="IPR011009">
    <property type="entry name" value="Kinase-like_dom_sf"/>
</dbReference>
<dbReference type="PROSITE" id="PS00108">
    <property type="entry name" value="PROTEIN_KINASE_ST"/>
    <property type="match status" value="1"/>
</dbReference>
<keyword evidence="6 13" id="KW-0418">Kinase</keyword>
<keyword evidence="14" id="KW-1185">Reference proteome</keyword>
<gene>
    <name evidence="13" type="ORF">BCR36DRAFT_394726</name>
</gene>
<dbReference type="SUPFAM" id="SSF56112">
    <property type="entry name" value="Protein kinase-like (PK-like)"/>
    <property type="match status" value="1"/>
</dbReference>
<comment type="similarity">
    <text evidence="1">Belongs to the protein kinase superfamily. STE Ser/Thr protein kinase family. STE20 subfamily.</text>
</comment>
<sequence length="361" mass="40954">MSIAQFGKKFPILLKTPNPKGAVELIEIIGKGNYGNVYKGRLTSTNELTAVKVVLLKEEELRETLLEMEFLKSCNHKNVTKFMGLFLKGFDLWICMELCGGGALDSVYRNLRKPLNEDQICSIMFESIEGLDYIHKNSIIHRDIKAGNLFLTDNGEIKLGDFGVSAKLQHAYGRARTFIGTPYWMAPEVIMCDPESPTSYNASYNSKADIWSIGITAIEIADKNPPLSDIHPMRALTLIPTSELSLAKPKNWSKLFNEFIAICLTKDPNKRPSAEDLLKHPFLQRARNLRRNAILTDMIQKSKMGKEKSKLGIPVDDDEEFANFDEIVTEEVKNTLPPSQLQKQNSENNVQVSFYFHYRWS</sequence>
<comment type="catalytic activity">
    <reaction evidence="8">
        <text>L-threonyl-[protein] + ATP = O-phospho-L-threonyl-[protein] + ADP + H(+)</text>
        <dbReference type="Rhea" id="RHEA:46608"/>
        <dbReference type="Rhea" id="RHEA-COMP:11060"/>
        <dbReference type="Rhea" id="RHEA-COMP:11605"/>
        <dbReference type="ChEBI" id="CHEBI:15378"/>
        <dbReference type="ChEBI" id="CHEBI:30013"/>
        <dbReference type="ChEBI" id="CHEBI:30616"/>
        <dbReference type="ChEBI" id="CHEBI:61977"/>
        <dbReference type="ChEBI" id="CHEBI:456216"/>
        <dbReference type="EC" id="2.7.11.1"/>
    </reaction>
</comment>
<dbReference type="EMBL" id="MCFH01000003">
    <property type="protein sequence ID" value="ORX59243.1"/>
    <property type="molecule type" value="Genomic_DNA"/>
</dbReference>
<dbReference type="PROSITE" id="PS50011">
    <property type="entry name" value="PROTEIN_KINASE_DOM"/>
    <property type="match status" value="1"/>
</dbReference>
<comment type="catalytic activity">
    <reaction evidence="9">
        <text>L-seryl-[protein] + ATP = O-phospho-L-seryl-[protein] + ADP + H(+)</text>
        <dbReference type="Rhea" id="RHEA:17989"/>
        <dbReference type="Rhea" id="RHEA-COMP:9863"/>
        <dbReference type="Rhea" id="RHEA-COMP:11604"/>
        <dbReference type="ChEBI" id="CHEBI:15378"/>
        <dbReference type="ChEBI" id="CHEBI:29999"/>
        <dbReference type="ChEBI" id="CHEBI:30616"/>
        <dbReference type="ChEBI" id="CHEBI:83421"/>
        <dbReference type="ChEBI" id="CHEBI:456216"/>
        <dbReference type="EC" id="2.7.11.1"/>
    </reaction>
</comment>
<dbReference type="PROSITE" id="PS00107">
    <property type="entry name" value="PROTEIN_KINASE_ATP"/>
    <property type="match status" value="1"/>
</dbReference>
<dbReference type="Pfam" id="PF00069">
    <property type="entry name" value="Pkinase"/>
    <property type="match status" value="1"/>
</dbReference>
<dbReference type="InterPro" id="IPR017441">
    <property type="entry name" value="Protein_kinase_ATP_BS"/>
</dbReference>
<dbReference type="SMART" id="SM00220">
    <property type="entry name" value="S_TKc"/>
    <property type="match status" value="1"/>
</dbReference>
<dbReference type="GO" id="GO:0005737">
    <property type="term" value="C:cytoplasm"/>
    <property type="evidence" value="ECO:0007669"/>
    <property type="project" value="TreeGrafter"/>
</dbReference>
<dbReference type="Proteomes" id="UP000193719">
    <property type="component" value="Unassembled WGS sequence"/>
</dbReference>
<evidence type="ECO:0000256" key="9">
    <source>
        <dbReference type="ARBA" id="ARBA00048679"/>
    </source>
</evidence>
<dbReference type="GO" id="GO:0005524">
    <property type="term" value="F:ATP binding"/>
    <property type="evidence" value="ECO:0007669"/>
    <property type="project" value="UniProtKB-UniRule"/>
</dbReference>
<evidence type="ECO:0000259" key="12">
    <source>
        <dbReference type="PROSITE" id="PS50011"/>
    </source>
</evidence>
<feature type="domain" description="Protein kinase" evidence="12">
    <location>
        <begin position="23"/>
        <end position="283"/>
    </location>
</feature>
<evidence type="ECO:0000256" key="2">
    <source>
        <dbReference type="ARBA" id="ARBA00012513"/>
    </source>
</evidence>
<keyword evidence="5 10" id="KW-0547">Nucleotide-binding</keyword>
<name>A0A1Y1VLT1_9FUNG</name>
<accession>A0A1Y1VLT1</accession>
<dbReference type="OrthoDB" id="248923at2759"/>
<keyword evidence="4" id="KW-0808">Transferase</keyword>
<protein>
    <recommendedName>
        <fullName evidence="2">non-specific serine/threonine protein kinase</fullName>
        <ecNumber evidence="2">2.7.11.1</ecNumber>
    </recommendedName>
</protein>
<evidence type="ECO:0000256" key="4">
    <source>
        <dbReference type="ARBA" id="ARBA00022679"/>
    </source>
</evidence>
<evidence type="ECO:0000256" key="1">
    <source>
        <dbReference type="ARBA" id="ARBA00008874"/>
    </source>
</evidence>